<dbReference type="EMBL" id="BRZM01000146">
    <property type="protein sequence ID" value="GLD68723.1"/>
    <property type="molecule type" value="Genomic_DNA"/>
</dbReference>
<evidence type="ECO:0000313" key="2">
    <source>
        <dbReference type="Proteomes" id="UP001279410"/>
    </source>
</evidence>
<gene>
    <name evidence="1" type="ORF">AKAME5_002003600</name>
</gene>
<dbReference type="Proteomes" id="UP001279410">
    <property type="component" value="Unassembled WGS sequence"/>
</dbReference>
<name>A0AAD3NAG4_LATJO</name>
<organism evidence="1 2">
    <name type="scientific">Lates japonicus</name>
    <name type="common">Japanese lates</name>
    <dbReference type="NCBI Taxonomy" id="270547"/>
    <lineage>
        <taxon>Eukaryota</taxon>
        <taxon>Metazoa</taxon>
        <taxon>Chordata</taxon>
        <taxon>Craniata</taxon>
        <taxon>Vertebrata</taxon>
        <taxon>Euteleostomi</taxon>
        <taxon>Actinopterygii</taxon>
        <taxon>Neopterygii</taxon>
        <taxon>Teleostei</taxon>
        <taxon>Neoteleostei</taxon>
        <taxon>Acanthomorphata</taxon>
        <taxon>Carangaria</taxon>
        <taxon>Carangaria incertae sedis</taxon>
        <taxon>Centropomidae</taxon>
        <taxon>Lates</taxon>
    </lineage>
</organism>
<accession>A0AAD3NAG4</accession>
<proteinExistence type="predicted"/>
<protein>
    <submittedName>
        <fullName evidence="1">Thrombospondin-3</fullName>
    </submittedName>
</protein>
<sequence>MNSDLVCCGVRVQSMLNPPLTLVSVPVKWAAPLCVSAGYTAFKGVDLRAFHGQRRPPLQLKVSTVYWSLLCCLRQAALLLPSWRIHPAVIGLVSWSLAVKSRTDRVKLLGMDMVADSGVVIDTTMRGRKTRRLLLLPGNIIWSNLATGVMRPQP</sequence>
<evidence type="ECO:0000313" key="1">
    <source>
        <dbReference type="EMBL" id="GLD68723.1"/>
    </source>
</evidence>
<dbReference type="AlphaFoldDB" id="A0AAD3NAG4"/>
<comment type="caution">
    <text evidence="1">The sequence shown here is derived from an EMBL/GenBank/DDBJ whole genome shotgun (WGS) entry which is preliminary data.</text>
</comment>
<reference evidence="1" key="1">
    <citation type="submission" date="2022-08" db="EMBL/GenBank/DDBJ databases">
        <title>Genome sequencing of akame (Lates japonicus).</title>
        <authorList>
            <person name="Hashiguchi Y."/>
            <person name="Takahashi H."/>
        </authorList>
    </citation>
    <scope>NUCLEOTIDE SEQUENCE</scope>
    <source>
        <strain evidence="1">Kochi</strain>
    </source>
</reference>
<keyword evidence="2" id="KW-1185">Reference proteome</keyword>